<protein>
    <submittedName>
        <fullName evidence="2">Uncharacterized protein</fullName>
    </submittedName>
</protein>
<keyword evidence="3" id="KW-1185">Reference proteome</keyword>
<evidence type="ECO:0000256" key="1">
    <source>
        <dbReference type="SAM" id="MobiDB-lite"/>
    </source>
</evidence>
<sequence length="236" mass="26291">MRRLFSNGRKYTLIQKQDSLTIDCHEQGPRPPSVLDICASFVYDEPVYDEPPFLGAAETDELSRSKLSGGTLLSRLQLIPLSSARSRTDIRRRREGFEMEHDPPFAVQTQRLISLEEAQGRDDIRRRREAFETVAPRDSLQIDTSKSTPRMGPTDGSIFFTAAASEPSVYSLRISLDGSTRSATLEDSFREVAEIRKALAEAAAGSAHSSEADESPNSSFDEESFLRMAASLRLGW</sequence>
<feature type="region of interest" description="Disordered" evidence="1">
    <location>
        <begin position="200"/>
        <end position="221"/>
    </location>
</feature>
<name>A0A8E2DPE8_9APHY</name>
<feature type="region of interest" description="Disordered" evidence="1">
    <location>
        <begin position="130"/>
        <end position="158"/>
    </location>
</feature>
<feature type="compositionally biased region" description="Low complexity" evidence="1">
    <location>
        <begin position="200"/>
        <end position="209"/>
    </location>
</feature>
<dbReference type="EMBL" id="KV722356">
    <property type="protein sequence ID" value="OCH93316.1"/>
    <property type="molecule type" value="Genomic_DNA"/>
</dbReference>
<gene>
    <name evidence="2" type="ORF">OBBRIDRAFT_832709</name>
</gene>
<dbReference type="Proteomes" id="UP000250043">
    <property type="component" value="Unassembled WGS sequence"/>
</dbReference>
<dbReference type="AlphaFoldDB" id="A0A8E2DPE8"/>
<organism evidence="2 3">
    <name type="scientific">Obba rivulosa</name>
    <dbReference type="NCBI Taxonomy" id="1052685"/>
    <lineage>
        <taxon>Eukaryota</taxon>
        <taxon>Fungi</taxon>
        <taxon>Dikarya</taxon>
        <taxon>Basidiomycota</taxon>
        <taxon>Agaricomycotina</taxon>
        <taxon>Agaricomycetes</taxon>
        <taxon>Polyporales</taxon>
        <taxon>Gelatoporiaceae</taxon>
        <taxon>Obba</taxon>
    </lineage>
</organism>
<dbReference type="OrthoDB" id="2754366at2759"/>
<reference evidence="2 3" key="1">
    <citation type="submission" date="2016-07" db="EMBL/GenBank/DDBJ databases">
        <title>Draft genome of the white-rot fungus Obba rivulosa 3A-2.</title>
        <authorList>
            <consortium name="DOE Joint Genome Institute"/>
            <person name="Miettinen O."/>
            <person name="Riley R."/>
            <person name="Acob R."/>
            <person name="Barry K."/>
            <person name="Cullen D."/>
            <person name="De Vries R."/>
            <person name="Hainaut M."/>
            <person name="Hatakka A."/>
            <person name="Henrissat B."/>
            <person name="Hilden K."/>
            <person name="Kuo R."/>
            <person name="Labutti K."/>
            <person name="Lipzen A."/>
            <person name="Makela M.R."/>
            <person name="Sandor L."/>
            <person name="Spatafora J.W."/>
            <person name="Grigoriev I.V."/>
            <person name="Hibbett D.S."/>
        </authorList>
    </citation>
    <scope>NUCLEOTIDE SEQUENCE [LARGE SCALE GENOMIC DNA]</scope>
    <source>
        <strain evidence="2 3">3A-2</strain>
    </source>
</reference>
<proteinExistence type="predicted"/>
<evidence type="ECO:0000313" key="3">
    <source>
        <dbReference type="Proteomes" id="UP000250043"/>
    </source>
</evidence>
<evidence type="ECO:0000313" key="2">
    <source>
        <dbReference type="EMBL" id="OCH93316.1"/>
    </source>
</evidence>
<accession>A0A8E2DPE8</accession>